<accession>A0ACA9SW33</accession>
<sequence>IPKVEADNFNSNADNGVNKENQRAKLKKKNQPSNIIYCYNKAKNAYFKKKTVKPNP</sequence>
<dbReference type="EMBL" id="CAJVQC010162598">
    <property type="protein sequence ID" value="CAG8848842.1"/>
    <property type="molecule type" value="Genomic_DNA"/>
</dbReference>
<gene>
    <name evidence="1" type="ORF">RPERSI_LOCUS35319</name>
</gene>
<protein>
    <submittedName>
        <fullName evidence="1">30505_t:CDS:1</fullName>
    </submittedName>
</protein>
<evidence type="ECO:0000313" key="1">
    <source>
        <dbReference type="EMBL" id="CAG8848842.1"/>
    </source>
</evidence>
<feature type="non-terminal residue" evidence="1">
    <location>
        <position position="56"/>
    </location>
</feature>
<feature type="non-terminal residue" evidence="1">
    <location>
        <position position="1"/>
    </location>
</feature>
<evidence type="ECO:0000313" key="2">
    <source>
        <dbReference type="Proteomes" id="UP000789920"/>
    </source>
</evidence>
<comment type="caution">
    <text evidence="1">The sequence shown here is derived from an EMBL/GenBank/DDBJ whole genome shotgun (WGS) entry which is preliminary data.</text>
</comment>
<reference evidence="1" key="1">
    <citation type="submission" date="2021-06" db="EMBL/GenBank/DDBJ databases">
        <authorList>
            <person name="Kallberg Y."/>
            <person name="Tangrot J."/>
            <person name="Rosling A."/>
        </authorList>
    </citation>
    <scope>NUCLEOTIDE SEQUENCE</scope>
    <source>
        <strain evidence="1">MA461A</strain>
    </source>
</reference>
<proteinExistence type="predicted"/>
<keyword evidence="2" id="KW-1185">Reference proteome</keyword>
<organism evidence="1 2">
    <name type="scientific">Racocetra persica</name>
    <dbReference type="NCBI Taxonomy" id="160502"/>
    <lineage>
        <taxon>Eukaryota</taxon>
        <taxon>Fungi</taxon>
        <taxon>Fungi incertae sedis</taxon>
        <taxon>Mucoromycota</taxon>
        <taxon>Glomeromycotina</taxon>
        <taxon>Glomeromycetes</taxon>
        <taxon>Diversisporales</taxon>
        <taxon>Gigasporaceae</taxon>
        <taxon>Racocetra</taxon>
    </lineage>
</organism>
<name>A0ACA9SW33_9GLOM</name>
<dbReference type="Proteomes" id="UP000789920">
    <property type="component" value="Unassembled WGS sequence"/>
</dbReference>